<comment type="caution">
    <text evidence="2">The sequence shown here is derived from an EMBL/GenBank/DDBJ whole genome shotgun (WGS) entry which is preliminary data.</text>
</comment>
<accession>A0A6A1WJ62</accession>
<reference evidence="2 3" key="1">
    <citation type="journal article" date="2019" name="Plant Biotechnol. J.">
        <title>The red bayberry genome and genetic basis of sex determination.</title>
        <authorList>
            <person name="Jia H.M."/>
            <person name="Jia H.J."/>
            <person name="Cai Q.L."/>
            <person name="Wang Y."/>
            <person name="Zhao H.B."/>
            <person name="Yang W.F."/>
            <person name="Wang G.Y."/>
            <person name="Li Y.H."/>
            <person name="Zhan D.L."/>
            <person name="Shen Y.T."/>
            <person name="Niu Q.F."/>
            <person name="Chang L."/>
            <person name="Qiu J."/>
            <person name="Zhao L."/>
            <person name="Xie H.B."/>
            <person name="Fu W.Y."/>
            <person name="Jin J."/>
            <person name="Li X.W."/>
            <person name="Jiao Y."/>
            <person name="Zhou C.C."/>
            <person name="Tu T."/>
            <person name="Chai C.Y."/>
            <person name="Gao J.L."/>
            <person name="Fan L.J."/>
            <person name="van de Weg E."/>
            <person name="Wang J.Y."/>
            <person name="Gao Z.S."/>
        </authorList>
    </citation>
    <scope>NUCLEOTIDE SEQUENCE [LARGE SCALE GENOMIC DNA]</scope>
    <source>
        <tissue evidence="2">Leaves</tissue>
    </source>
</reference>
<feature type="region of interest" description="Disordered" evidence="1">
    <location>
        <begin position="54"/>
        <end position="106"/>
    </location>
</feature>
<dbReference type="AlphaFoldDB" id="A0A6A1WJ62"/>
<sequence>MVHVQSPHLALGLELFGRGKQETGTRLAEFCAHALLALEEDLYESWLENGKETEAPDIIPSKNMRYNEEPSETLGGSDEENRSVDGASGTRFQDKRGSEPATISVDVGMRDNNDDIMVDADLFHKSRAQVKEPVSSKSAAVPVSNDGSSGAEIDHEGNVFASSEGVSAAKGDRSTTVGVNTSATTEISEKTTEDAFDLDGEDPFPEIFDVEPDSDEEQD</sequence>
<proteinExistence type="predicted"/>
<name>A0A6A1WJ62_9ROSI</name>
<gene>
    <name evidence="2" type="ORF">CJ030_MR1G015715</name>
</gene>
<dbReference type="Proteomes" id="UP000516437">
    <property type="component" value="Chromosome 1"/>
</dbReference>
<organism evidence="2 3">
    <name type="scientific">Morella rubra</name>
    <name type="common">Chinese bayberry</name>
    <dbReference type="NCBI Taxonomy" id="262757"/>
    <lineage>
        <taxon>Eukaryota</taxon>
        <taxon>Viridiplantae</taxon>
        <taxon>Streptophyta</taxon>
        <taxon>Embryophyta</taxon>
        <taxon>Tracheophyta</taxon>
        <taxon>Spermatophyta</taxon>
        <taxon>Magnoliopsida</taxon>
        <taxon>eudicotyledons</taxon>
        <taxon>Gunneridae</taxon>
        <taxon>Pentapetalae</taxon>
        <taxon>rosids</taxon>
        <taxon>fabids</taxon>
        <taxon>Fagales</taxon>
        <taxon>Myricaceae</taxon>
        <taxon>Morella</taxon>
    </lineage>
</organism>
<evidence type="ECO:0000313" key="2">
    <source>
        <dbReference type="EMBL" id="KAB1225345.1"/>
    </source>
</evidence>
<feature type="compositionally biased region" description="Polar residues" evidence="1">
    <location>
        <begin position="174"/>
        <end position="186"/>
    </location>
</feature>
<evidence type="ECO:0000313" key="3">
    <source>
        <dbReference type="Proteomes" id="UP000516437"/>
    </source>
</evidence>
<evidence type="ECO:0000256" key="1">
    <source>
        <dbReference type="SAM" id="MobiDB-lite"/>
    </source>
</evidence>
<dbReference type="EMBL" id="RXIC02000019">
    <property type="protein sequence ID" value="KAB1225345.1"/>
    <property type="molecule type" value="Genomic_DNA"/>
</dbReference>
<dbReference type="OrthoDB" id="664730at2759"/>
<protein>
    <submittedName>
        <fullName evidence="2">Uncharacterized protein</fullName>
    </submittedName>
</protein>
<feature type="compositionally biased region" description="Low complexity" evidence="1">
    <location>
        <begin position="133"/>
        <end position="144"/>
    </location>
</feature>
<feature type="compositionally biased region" description="Acidic residues" evidence="1">
    <location>
        <begin position="194"/>
        <end position="219"/>
    </location>
</feature>
<keyword evidence="3" id="KW-1185">Reference proteome</keyword>
<feature type="region of interest" description="Disordered" evidence="1">
    <location>
        <begin position="129"/>
        <end position="219"/>
    </location>
</feature>